<feature type="transmembrane region" description="Helical" evidence="19">
    <location>
        <begin position="60"/>
        <end position="81"/>
    </location>
</feature>
<proteinExistence type="inferred from homology"/>
<evidence type="ECO:0000256" key="18">
    <source>
        <dbReference type="ARBA" id="ARBA00049551"/>
    </source>
</evidence>
<evidence type="ECO:0000256" key="14">
    <source>
        <dbReference type="ARBA" id="ARBA00023075"/>
    </source>
</evidence>
<evidence type="ECO:0000256" key="4">
    <source>
        <dbReference type="ARBA" id="ARBA00012944"/>
    </source>
</evidence>
<evidence type="ECO:0000256" key="19">
    <source>
        <dbReference type="SAM" id="Phobius"/>
    </source>
</evidence>
<dbReference type="GO" id="GO:0006120">
    <property type="term" value="P:mitochondrial electron transport, NADH to ubiquinone"/>
    <property type="evidence" value="ECO:0007669"/>
    <property type="project" value="TreeGrafter"/>
</dbReference>
<evidence type="ECO:0000256" key="13">
    <source>
        <dbReference type="ARBA" id="ARBA00023027"/>
    </source>
</evidence>
<dbReference type="PANTHER" id="PTHR46552">
    <property type="entry name" value="NADH-UBIQUINONE OXIDOREDUCTASE CHAIN 2"/>
    <property type="match status" value="1"/>
</dbReference>
<evidence type="ECO:0000256" key="7">
    <source>
        <dbReference type="ARBA" id="ARBA00022660"/>
    </source>
</evidence>
<comment type="function">
    <text evidence="1">Core subunit of the mitochondrial membrane respiratory chain NADH dehydrogenase (Complex I) that is believed to belong to the minimal assembly required for catalysis. Complex I functions in the transfer of electrons from NADH to the respiratory chain. The immediate electron acceptor for the enzyme is believed to be ubiquinone.</text>
</comment>
<keyword evidence="16 19" id="KW-0472">Membrane</keyword>
<dbReference type="AlphaFoldDB" id="A0A386B268"/>
<feature type="domain" description="NADH:quinone oxidoreductase/Mrp antiporter transmembrane" evidence="20">
    <location>
        <begin position="22"/>
        <end position="288"/>
    </location>
</feature>
<dbReference type="GO" id="GO:0005743">
    <property type="term" value="C:mitochondrial inner membrane"/>
    <property type="evidence" value="ECO:0007669"/>
    <property type="project" value="UniProtKB-SubCell"/>
</dbReference>
<keyword evidence="8 19" id="KW-0812">Transmembrane</keyword>
<organism evidence="21">
    <name type="scientific">Bovicola bovis</name>
    <name type="common">cattle chewing louse</name>
    <dbReference type="NCBI Taxonomy" id="160097"/>
    <lineage>
        <taxon>Eukaryota</taxon>
        <taxon>Metazoa</taxon>
        <taxon>Ecdysozoa</taxon>
        <taxon>Arthropoda</taxon>
        <taxon>Hexapoda</taxon>
        <taxon>Insecta</taxon>
        <taxon>Pterygota</taxon>
        <taxon>Neoptera</taxon>
        <taxon>Paraneoptera</taxon>
        <taxon>Psocodea</taxon>
        <taxon>Troctomorpha</taxon>
        <taxon>Phthiraptera</taxon>
        <taxon>Ischnocera</taxon>
        <taxon>Bovicoliidae</taxon>
        <taxon>Bovicola</taxon>
    </lineage>
</organism>
<keyword evidence="14" id="KW-0830">Ubiquinone</keyword>
<sequence length="348" mass="38760">MVWSLSYSLSLILGFLISVSSDALLPIWWAMEVSGLVFLGWLFMNASLSEREDSPLWTYYLVQSLGGLMVLLGLGSPYFLGVDHGDSMSTMWESGLPPLSTLFQLIMSFGVMVKLGVPPFHGWVVRLSDNLPWGKFFGLMVAQKIIPLVFVSNLCLDSGFSLDWLSVSTIMCAIVSLQGVMESSLRRFMSYSSIMNLGWVLLSINSSSLSNSFKFFLLYLLLMSLVCQVLKEGQVSSSSQAIGGRFYQSKPAGVLTSILVISLMGMPPLPVFLVKIEILRDSMCQGFELCSISLIMSTIILILGYIRLVIYSMMISPSPSKGMIFPHFYWVLSAFISTFLSVVWYWLN</sequence>
<evidence type="ECO:0000256" key="3">
    <source>
        <dbReference type="ARBA" id="ARBA00007012"/>
    </source>
</evidence>
<evidence type="ECO:0000256" key="15">
    <source>
        <dbReference type="ARBA" id="ARBA00023128"/>
    </source>
</evidence>
<keyword evidence="7" id="KW-0679">Respiratory chain</keyword>
<dbReference type="Pfam" id="PF00361">
    <property type="entry name" value="Proton_antipo_M"/>
    <property type="match status" value="1"/>
</dbReference>
<feature type="transmembrane region" description="Helical" evidence="19">
    <location>
        <begin position="251"/>
        <end position="274"/>
    </location>
</feature>
<dbReference type="InterPro" id="IPR050175">
    <property type="entry name" value="Complex_I_Subunit_2"/>
</dbReference>
<gene>
    <name evidence="21" type="primary">ND2</name>
</gene>
<keyword evidence="9" id="KW-0999">Mitochondrion inner membrane</keyword>
<evidence type="ECO:0000313" key="21">
    <source>
        <dbReference type="EMBL" id="AYC65837.1"/>
    </source>
</evidence>
<keyword evidence="15 21" id="KW-0496">Mitochondrion</keyword>
<keyword evidence="10" id="KW-1278">Translocase</keyword>
<accession>A0A386B268</accession>
<dbReference type="PANTHER" id="PTHR46552:SF1">
    <property type="entry name" value="NADH-UBIQUINONE OXIDOREDUCTASE CHAIN 2"/>
    <property type="match status" value="1"/>
</dbReference>
<evidence type="ECO:0000256" key="12">
    <source>
        <dbReference type="ARBA" id="ARBA00022989"/>
    </source>
</evidence>
<evidence type="ECO:0000256" key="9">
    <source>
        <dbReference type="ARBA" id="ARBA00022792"/>
    </source>
</evidence>
<keyword evidence="11" id="KW-0249">Electron transport</keyword>
<feature type="transmembrane region" description="Helical" evidence="19">
    <location>
        <begin position="162"/>
        <end position="181"/>
    </location>
</feature>
<protein>
    <recommendedName>
        <fullName evidence="5">NADH-ubiquinone oxidoreductase chain 2</fullName>
        <ecNumber evidence="4">7.1.1.2</ecNumber>
    </recommendedName>
    <alternativeName>
        <fullName evidence="17">NADH dehydrogenase subunit 2</fullName>
    </alternativeName>
</protein>
<name>A0A386B268_9NEOP</name>
<feature type="transmembrane region" description="Helical" evidence="19">
    <location>
        <begin position="101"/>
        <end position="124"/>
    </location>
</feature>
<feature type="transmembrane region" description="Helical" evidence="19">
    <location>
        <begin position="286"/>
        <end position="306"/>
    </location>
</feature>
<evidence type="ECO:0000256" key="16">
    <source>
        <dbReference type="ARBA" id="ARBA00023136"/>
    </source>
</evidence>
<dbReference type="EC" id="7.1.1.2" evidence="4"/>
<evidence type="ECO:0000256" key="11">
    <source>
        <dbReference type="ARBA" id="ARBA00022982"/>
    </source>
</evidence>
<evidence type="ECO:0000256" key="8">
    <source>
        <dbReference type="ARBA" id="ARBA00022692"/>
    </source>
</evidence>
<geneLocation type="mitochondrion" evidence="21"/>
<feature type="transmembrane region" description="Helical" evidence="19">
    <location>
        <begin position="327"/>
        <end position="347"/>
    </location>
</feature>
<evidence type="ECO:0000256" key="5">
    <source>
        <dbReference type="ARBA" id="ARBA00021008"/>
    </source>
</evidence>
<evidence type="ECO:0000256" key="10">
    <source>
        <dbReference type="ARBA" id="ARBA00022967"/>
    </source>
</evidence>
<evidence type="ECO:0000256" key="1">
    <source>
        <dbReference type="ARBA" id="ARBA00003257"/>
    </source>
</evidence>
<feature type="transmembrane region" description="Helical" evidence="19">
    <location>
        <begin position="136"/>
        <end position="156"/>
    </location>
</feature>
<reference evidence="21" key="1">
    <citation type="journal article" date="2018" name="Syst. Biol.">
        <title>Mitochondrial Genome Fragmentation Unites the Parasitic Lice of Eutherian Mammals.</title>
        <authorList>
            <person name="Song F."/>
            <person name="Li H."/>
            <person name="Liu G.-H."/>
            <person name="Wang W."/>
            <person name="James P."/>
            <person name="Colwell D.D."/>
            <person name="Tran A."/>
            <person name="Gong S."/>
            <person name="Cai W."/>
            <person name="Shao R."/>
        </authorList>
    </citation>
    <scope>NUCLEOTIDE SEQUENCE</scope>
    <source>
        <strain evidence="21">Minichromosome 7</strain>
    </source>
</reference>
<comment type="similarity">
    <text evidence="3">Belongs to the complex I subunit 2 family.</text>
</comment>
<keyword evidence="6" id="KW-0813">Transport</keyword>
<evidence type="ECO:0000256" key="6">
    <source>
        <dbReference type="ARBA" id="ARBA00022448"/>
    </source>
</evidence>
<comment type="subcellular location">
    <subcellularLocation>
        <location evidence="2">Mitochondrion inner membrane</location>
        <topology evidence="2">Multi-pass membrane protein</topology>
    </subcellularLocation>
</comment>
<evidence type="ECO:0000259" key="20">
    <source>
        <dbReference type="Pfam" id="PF00361"/>
    </source>
</evidence>
<keyword evidence="12 19" id="KW-1133">Transmembrane helix</keyword>
<dbReference type="InterPro" id="IPR001750">
    <property type="entry name" value="ND/Mrp_TM"/>
</dbReference>
<evidence type="ECO:0000256" key="17">
    <source>
        <dbReference type="ARBA" id="ARBA00031028"/>
    </source>
</evidence>
<evidence type="ECO:0000256" key="2">
    <source>
        <dbReference type="ARBA" id="ARBA00004448"/>
    </source>
</evidence>
<feature type="transmembrane region" description="Helical" evidence="19">
    <location>
        <begin position="28"/>
        <end position="48"/>
    </location>
</feature>
<dbReference type="GO" id="GO:0008137">
    <property type="term" value="F:NADH dehydrogenase (ubiquinone) activity"/>
    <property type="evidence" value="ECO:0007669"/>
    <property type="project" value="UniProtKB-EC"/>
</dbReference>
<dbReference type="EMBL" id="MH001195">
    <property type="protein sequence ID" value="AYC65837.1"/>
    <property type="molecule type" value="Genomic_DNA"/>
</dbReference>
<comment type="catalytic activity">
    <reaction evidence="18">
        <text>a ubiquinone + NADH + 5 H(+)(in) = a ubiquinol + NAD(+) + 4 H(+)(out)</text>
        <dbReference type="Rhea" id="RHEA:29091"/>
        <dbReference type="Rhea" id="RHEA-COMP:9565"/>
        <dbReference type="Rhea" id="RHEA-COMP:9566"/>
        <dbReference type="ChEBI" id="CHEBI:15378"/>
        <dbReference type="ChEBI" id="CHEBI:16389"/>
        <dbReference type="ChEBI" id="CHEBI:17976"/>
        <dbReference type="ChEBI" id="CHEBI:57540"/>
        <dbReference type="ChEBI" id="CHEBI:57945"/>
        <dbReference type="EC" id="7.1.1.2"/>
    </reaction>
</comment>
<keyword evidence="13" id="KW-0520">NAD</keyword>